<dbReference type="EMBL" id="QKZK01000001">
    <property type="protein sequence ID" value="PZX20617.1"/>
    <property type="molecule type" value="Genomic_DNA"/>
</dbReference>
<dbReference type="GO" id="GO:0005506">
    <property type="term" value="F:iron ion binding"/>
    <property type="evidence" value="ECO:0007669"/>
    <property type="project" value="InterPro"/>
</dbReference>
<evidence type="ECO:0000313" key="2">
    <source>
        <dbReference type="EMBL" id="PZX20617.1"/>
    </source>
</evidence>
<comment type="caution">
    <text evidence="2">The sequence shown here is derived from an EMBL/GenBank/DDBJ whole genome shotgun (WGS) entry which is preliminary data.</text>
</comment>
<organism evidence="2 3">
    <name type="scientific">Breznakibacter xylanolyticus</name>
    <dbReference type="NCBI Taxonomy" id="990"/>
    <lineage>
        <taxon>Bacteria</taxon>
        <taxon>Pseudomonadati</taxon>
        <taxon>Bacteroidota</taxon>
        <taxon>Bacteroidia</taxon>
        <taxon>Marinilabiliales</taxon>
        <taxon>Marinilabiliaceae</taxon>
        <taxon>Breznakibacter</taxon>
    </lineage>
</organism>
<evidence type="ECO:0000259" key="1">
    <source>
        <dbReference type="Pfam" id="PF01106"/>
    </source>
</evidence>
<accession>A0A2W7NR94</accession>
<gene>
    <name evidence="2" type="ORF">LX69_00038</name>
</gene>
<dbReference type="AlphaFoldDB" id="A0A2W7NR94"/>
<dbReference type="Proteomes" id="UP000249239">
    <property type="component" value="Unassembled WGS sequence"/>
</dbReference>
<sequence length="79" mass="8313">MTDPKSLIPAIEAALDTIRPYLISDGGNINLVDVTADLKVKVKLTGACHGCPMSLQTLRGGVETVIRNAVPQITEVVAV</sequence>
<dbReference type="PANTHER" id="PTHR11178">
    <property type="entry name" value="IRON-SULFUR CLUSTER SCAFFOLD PROTEIN NFU-RELATED"/>
    <property type="match status" value="1"/>
</dbReference>
<dbReference type="Pfam" id="PF01106">
    <property type="entry name" value="NifU"/>
    <property type="match status" value="1"/>
</dbReference>
<dbReference type="Gene3D" id="3.30.300.130">
    <property type="entry name" value="Fe-S cluster assembly (FSCA)"/>
    <property type="match status" value="1"/>
</dbReference>
<dbReference type="RefSeq" id="WP_111443790.1">
    <property type="nucleotide sequence ID" value="NZ_QKZK01000001.1"/>
</dbReference>
<protein>
    <submittedName>
        <fullName evidence="2">Fe-S cluster biogenesis protein NfuA</fullName>
    </submittedName>
</protein>
<proteinExistence type="predicted"/>
<dbReference type="OrthoDB" id="9796965at2"/>
<name>A0A2W7NR94_9BACT</name>
<dbReference type="GO" id="GO:0051536">
    <property type="term" value="F:iron-sulfur cluster binding"/>
    <property type="evidence" value="ECO:0007669"/>
    <property type="project" value="InterPro"/>
</dbReference>
<evidence type="ECO:0000313" key="3">
    <source>
        <dbReference type="Proteomes" id="UP000249239"/>
    </source>
</evidence>
<dbReference type="InterPro" id="IPR001075">
    <property type="entry name" value="NIF_FeS_clus_asmbl_NifU_C"/>
</dbReference>
<dbReference type="GO" id="GO:0016226">
    <property type="term" value="P:iron-sulfur cluster assembly"/>
    <property type="evidence" value="ECO:0007669"/>
    <property type="project" value="InterPro"/>
</dbReference>
<dbReference type="SUPFAM" id="SSF117916">
    <property type="entry name" value="Fe-S cluster assembly (FSCA) domain-like"/>
    <property type="match status" value="1"/>
</dbReference>
<dbReference type="InterPro" id="IPR034904">
    <property type="entry name" value="FSCA_dom_sf"/>
</dbReference>
<reference evidence="2 3" key="1">
    <citation type="submission" date="2018-06" db="EMBL/GenBank/DDBJ databases">
        <title>Genomic Encyclopedia of Archaeal and Bacterial Type Strains, Phase II (KMG-II): from individual species to whole genera.</title>
        <authorList>
            <person name="Goeker M."/>
        </authorList>
    </citation>
    <scope>NUCLEOTIDE SEQUENCE [LARGE SCALE GENOMIC DNA]</scope>
    <source>
        <strain evidence="2 3">DSM 6779</strain>
    </source>
</reference>
<keyword evidence="3" id="KW-1185">Reference proteome</keyword>
<feature type="domain" description="NIF system FeS cluster assembly NifU C-terminal" evidence="1">
    <location>
        <begin position="11"/>
        <end position="77"/>
    </location>
</feature>